<name>A0A6A6UN87_9PEZI</name>
<reference evidence="3" key="1">
    <citation type="journal article" date="2020" name="Stud. Mycol.">
        <title>101 Dothideomycetes genomes: a test case for predicting lifestyles and emergence of pathogens.</title>
        <authorList>
            <person name="Haridas S."/>
            <person name="Albert R."/>
            <person name="Binder M."/>
            <person name="Bloem J."/>
            <person name="Labutti K."/>
            <person name="Salamov A."/>
            <person name="Andreopoulos B."/>
            <person name="Baker S."/>
            <person name="Barry K."/>
            <person name="Bills G."/>
            <person name="Bluhm B."/>
            <person name="Cannon C."/>
            <person name="Castanera R."/>
            <person name="Culley D."/>
            <person name="Daum C."/>
            <person name="Ezra D."/>
            <person name="Gonzalez J."/>
            <person name="Henrissat B."/>
            <person name="Kuo A."/>
            <person name="Liang C."/>
            <person name="Lipzen A."/>
            <person name="Lutzoni F."/>
            <person name="Magnuson J."/>
            <person name="Mondo S."/>
            <person name="Nolan M."/>
            <person name="Ohm R."/>
            <person name="Pangilinan J."/>
            <person name="Park H.-J."/>
            <person name="Ramirez L."/>
            <person name="Alfaro M."/>
            <person name="Sun H."/>
            <person name="Tritt A."/>
            <person name="Yoshinaga Y."/>
            <person name="Zwiers L.-H."/>
            <person name="Turgeon B."/>
            <person name="Goodwin S."/>
            <person name="Spatafora J."/>
            <person name="Crous P."/>
            <person name="Grigoriev I."/>
        </authorList>
    </citation>
    <scope>NUCLEOTIDE SEQUENCE</scope>
    <source>
        <strain evidence="3">CBS 115976</strain>
    </source>
</reference>
<dbReference type="PROSITE" id="PS50012">
    <property type="entry name" value="RCC1_3"/>
    <property type="match status" value="4"/>
</dbReference>
<sequence length="355" mass="37595">MVQLLGFGSNGSGQLGIGHQDDVSSPTTARLELKHHQSIKKIVAGGKHTLVLSDDGVLLRAGSQTPGCRFVNFGNINNEPIQKHDCSTLTSENGTGLLRYIDCAATWEGSVGVLEDGTVESSGVGRKGELGLGIGVTTANDAKVIPSFPPDGTIVVDISASMSHVVAILSNGHVYGWGAGRKGQLGVPGIFWKPRRITEVQFRATRAVCGKDFTFIVGDPQHGEHMILGSDKWFVITNKPSVLPPWKDIGASWGSIYVLLETGEVLSWGRNDHKQLCPPGFPPVAKVAVGSEHAICLTESGKVIAWGWGEHGNCGPIPTDFGHDSPGFEIKYAGKVMLLGAGCATSWMVVSNLVP</sequence>
<feature type="repeat" description="RCC1" evidence="2">
    <location>
        <begin position="263"/>
        <end position="300"/>
    </location>
</feature>
<dbReference type="PANTHER" id="PTHR22870:SF466">
    <property type="entry name" value="ANKYRIN REPEAT-CONTAINING PROTEIN"/>
    <property type="match status" value="1"/>
</dbReference>
<evidence type="ECO:0000256" key="1">
    <source>
        <dbReference type="ARBA" id="ARBA00022737"/>
    </source>
</evidence>
<accession>A0A6A6UN87</accession>
<dbReference type="EMBL" id="MU004231">
    <property type="protein sequence ID" value="KAF2673166.1"/>
    <property type="molecule type" value="Genomic_DNA"/>
</dbReference>
<keyword evidence="4" id="KW-1185">Reference proteome</keyword>
<feature type="repeat" description="RCC1" evidence="2">
    <location>
        <begin position="2"/>
        <end position="55"/>
    </location>
</feature>
<dbReference type="InterPro" id="IPR051210">
    <property type="entry name" value="Ub_ligase/GEF_domain"/>
</dbReference>
<gene>
    <name evidence="3" type="ORF">BT63DRAFT_421334</name>
</gene>
<feature type="repeat" description="RCC1" evidence="2">
    <location>
        <begin position="117"/>
        <end position="171"/>
    </location>
</feature>
<evidence type="ECO:0000313" key="4">
    <source>
        <dbReference type="Proteomes" id="UP000799302"/>
    </source>
</evidence>
<evidence type="ECO:0000256" key="2">
    <source>
        <dbReference type="PROSITE-ProRule" id="PRU00235"/>
    </source>
</evidence>
<dbReference type="Gene3D" id="2.130.10.30">
    <property type="entry name" value="Regulator of chromosome condensation 1/beta-lactamase-inhibitor protein II"/>
    <property type="match status" value="2"/>
</dbReference>
<protein>
    <submittedName>
        <fullName evidence="3">RCC1/BLIP-II</fullName>
    </submittedName>
</protein>
<feature type="repeat" description="RCC1" evidence="2">
    <location>
        <begin position="172"/>
        <end position="220"/>
    </location>
</feature>
<dbReference type="PANTHER" id="PTHR22870">
    <property type="entry name" value="REGULATOR OF CHROMOSOME CONDENSATION"/>
    <property type="match status" value="1"/>
</dbReference>
<dbReference type="AlphaFoldDB" id="A0A6A6UN87"/>
<dbReference type="PRINTS" id="PR00633">
    <property type="entry name" value="RCCNDNSATION"/>
</dbReference>
<proteinExistence type="predicted"/>
<evidence type="ECO:0000313" key="3">
    <source>
        <dbReference type="EMBL" id="KAF2673166.1"/>
    </source>
</evidence>
<dbReference type="InterPro" id="IPR009091">
    <property type="entry name" value="RCC1/BLIP-II"/>
</dbReference>
<dbReference type="OrthoDB" id="5370059at2759"/>
<organism evidence="3 4">
    <name type="scientific">Microthyrium microscopicum</name>
    <dbReference type="NCBI Taxonomy" id="703497"/>
    <lineage>
        <taxon>Eukaryota</taxon>
        <taxon>Fungi</taxon>
        <taxon>Dikarya</taxon>
        <taxon>Ascomycota</taxon>
        <taxon>Pezizomycotina</taxon>
        <taxon>Dothideomycetes</taxon>
        <taxon>Dothideomycetes incertae sedis</taxon>
        <taxon>Microthyriales</taxon>
        <taxon>Microthyriaceae</taxon>
        <taxon>Microthyrium</taxon>
    </lineage>
</organism>
<dbReference type="SUPFAM" id="SSF50985">
    <property type="entry name" value="RCC1/BLIP-II"/>
    <property type="match status" value="1"/>
</dbReference>
<dbReference type="Pfam" id="PF00415">
    <property type="entry name" value="RCC1"/>
    <property type="match status" value="2"/>
</dbReference>
<dbReference type="Proteomes" id="UP000799302">
    <property type="component" value="Unassembled WGS sequence"/>
</dbReference>
<keyword evidence="1" id="KW-0677">Repeat</keyword>
<dbReference type="InterPro" id="IPR000408">
    <property type="entry name" value="Reg_chr_condens"/>
</dbReference>
<dbReference type="Pfam" id="PF13540">
    <property type="entry name" value="RCC1_2"/>
    <property type="match status" value="1"/>
</dbReference>